<evidence type="ECO:0000259" key="9">
    <source>
        <dbReference type="PROSITE" id="PS50972"/>
    </source>
</evidence>
<organism evidence="10 11">
    <name type="scientific">Methanofollis formosanus</name>
    <dbReference type="NCBI Taxonomy" id="299308"/>
    <lineage>
        <taxon>Archaea</taxon>
        <taxon>Methanobacteriati</taxon>
        <taxon>Methanobacteriota</taxon>
        <taxon>Stenosarchaea group</taxon>
        <taxon>Methanomicrobia</taxon>
        <taxon>Methanomicrobiales</taxon>
        <taxon>Methanomicrobiaceae</taxon>
        <taxon>Methanofollis</taxon>
    </lineage>
</organism>
<dbReference type="GO" id="GO:0004156">
    <property type="term" value="F:dihydropteroate synthase activity"/>
    <property type="evidence" value="ECO:0007669"/>
    <property type="project" value="UniProtKB-EC"/>
</dbReference>
<evidence type="ECO:0000256" key="6">
    <source>
        <dbReference type="ARBA" id="ARBA00022723"/>
    </source>
</evidence>
<reference evidence="10" key="1">
    <citation type="journal article" date="2005" name="Int. J. Syst. Evol. Microbiol.">
        <title>Methanofollis formosanus sp. nov., isolated from a fish pond.</title>
        <authorList>
            <person name="Wu S.Y."/>
            <person name="Chen S.C."/>
            <person name="Lai M.C."/>
        </authorList>
    </citation>
    <scope>NUCLEOTIDE SEQUENCE</scope>
    <source>
        <strain evidence="10">ML15</strain>
    </source>
</reference>
<feature type="domain" description="Pterin-binding" evidence="9">
    <location>
        <begin position="17"/>
        <end position="260"/>
    </location>
</feature>
<comment type="cofactor">
    <cofactor evidence="2">
        <name>Mg(2+)</name>
        <dbReference type="ChEBI" id="CHEBI:18420"/>
    </cofactor>
</comment>
<evidence type="ECO:0000256" key="7">
    <source>
        <dbReference type="ARBA" id="ARBA00022842"/>
    </source>
</evidence>
<dbReference type="PROSITE" id="PS00793">
    <property type="entry name" value="DHPS_2"/>
    <property type="match status" value="1"/>
</dbReference>
<dbReference type="PANTHER" id="PTHR20941:SF1">
    <property type="entry name" value="FOLIC ACID SYNTHESIS PROTEIN FOL1"/>
    <property type="match status" value="1"/>
</dbReference>
<dbReference type="KEGG" id="mfk:E2N92_09655"/>
<dbReference type="GO" id="GO:0046872">
    <property type="term" value="F:metal ion binding"/>
    <property type="evidence" value="ECO:0007669"/>
    <property type="project" value="UniProtKB-KW"/>
</dbReference>
<proteinExistence type="predicted"/>
<dbReference type="Pfam" id="PF00809">
    <property type="entry name" value="Pterin_bind"/>
    <property type="match status" value="1"/>
</dbReference>
<evidence type="ECO:0000256" key="8">
    <source>
        <dbReference type="ARBA" id="ARBA00022909"/>
    </source>
</evidence>
<keyword evidence="7" id="KW-0460">Magnesium</keyword>
<dbReference type="GO" id="GO:0046654">
    <property type="term" value="P:tetrahydrofolate biosynthetic process"/>
    <property type="evidence" value="ECO:0007669"/>
    <property type="project" value="TreeGrafter"/>
</dbReference>
<keyword evidence="6" id="KW-0479">Metal-binding</keyword>
<dbReference type="Gene3D" id="3.20.20.20">
    <property type="entry name" value="Dihydropteroate synthase-like"/>
    <property type="match status" value="1"/>
</dbReference>
<dbReference type="InterPro" id="IPR011005">
    <property type="entry name" value="Dihydropteroate_synth-like_sf"/>
</dbReference>
<evidence type="ECO:0000256" key="1">
    <source>
        <dbReference type="ARBA" id="ARBA00000012"/>
    </source>
</evidence>
<sequence length="269" mass="28795">MQPCTINGMQVGGGAPVRLMGVINCSPESFFSGSYVPETTVRERAFQMIDAGADLIDLGARSTAPHSVPITVREEVDRITAALAALDGSGVTLSVDTMYPGVLEACLRHDVHVINDIGGLADPAYATVAADSGLPVIGMAALHRPGDPRGTEATLDALREVSARAERAGIIDLILDPAVGNWTAERTFDDDWDLCRHFDRFQELGRPILIAISRKSYLGDLVGRPSEERLAATLAVTARLLPHADMVRAHDVAATRDTILVVEKMEMNG</sequence>
<gene>
    <name evidence="10" type="primary">folP</name>
    <name evidence="10" type="ORF">E2N92_09655</name>
</gene>
<dbReference type="PANTHER" id="PTHR20941">
    <property type="entry name" value="FOLATE SYNTHESIS PROTEINS"/>
    <property type="match status" value="1"/>
</dbReference>
<evidence type="ECO:0000256" key="2">
    <source>
        <dbReference type="ARBA" id="ARBA00001946"/>
    </source>
</evidence>
<dbReference type="Proteomes" id="UP000826709">
    <property type="component" value="Chromosome"/>
</dbReference>
<dbReference type="NCBIfam" id="TIGR01496">
    <property type="entry name" value="DHPS"/>
    <property type="match status" value="1"/>
</dbReference>
<evidence type="ECO:0000313" key="11">
    <source>
        <dbReference type="Proteomes" id="UP000826709"/>
    </source>
</evidence>
<evidence type="ECO:0000256" key="4">
    <source>
        <dbReference type="ARBA" id="ARBA00012458"/>
    </source>
</evidence>
<keyword evidence="8" id="KW-0289">Folate biosynthesis</keyword>
<protein>
    <recommendedName>
        <fullName evidence="4">dihydropteroate synthase</fullName>
        <ecNumber evidence="4">2.5.1.15</ecNumber>
    </recommendedName>
</protein>
<dbReference type="AlphaFoldDB" id="A0A8G1EGC3"/>
<dbReference type="InterPro" id="IPR045031">
    <property type="entry name" value="DHP_synth-like"/>
</dbReference>
<dbReference type="EMBL" id="CP037968">
    <property type="protein sequence ID" value="QYZ79678.1"/>
    <property type="molecule type" value="Genomic_DNA"/>
</dbReference>
<dbReference type="GO" id="GO:0046656">
    <property type="term" value="P:folic acid biosynthetic process"/>
    <property type="evidence" value="ECO:0007669"/>
    <property type="project" value="UniProtKB-KW"/>
</dbReference>
<dbReference type="SUPFAM" id="SSF51717">
    <property type="entry name" value="Dihydropteroate synthetase-like"/>
    <property type="match status" value="1"/>
</dbReference>
<comment type="pathway">
    <text evidence="3">Cofactor biosynthesis; tetrahydrofolate biosynthesis; 7,8-dihydrofolate from 2-amino-4-hydroxy-6-hydroxymethyl-7,8-dihydropteridine diphosphate and 4-aminobenzoate: step 1/2.</text>
</comment>
<dbReference type="EC" id="2.5.1.15" evidence="4"/>
<dbReference type="InterPro" id="IPR000489">
    <property type="entry name" value="Pterin-binding_dom"/>
</dbReference>
<dbReference type="InterPro" id="IPR006390">
    <property type="entry name" value="DHP_synth_dom"/>
</dbReference>
<dbReference type="PROSITE" id="PS50972">
    <property type="entry name" value="PTERIN_BINDING"/>
    <property type="match status" value="1"/>
</dbReference>
<dbReference type="OrthoDB" id="371861at2157"/>
<dbReference type="RefSeq" id="WP_220680986.1">
    <property type="nucleotide sequence ID" value="NZ_CP037968.1"/>
</dbReference>
<evidence type="ECO:0000256" key="5">
    <source>
        <dbReference type="ARBA" id="ARBA00022679"/>
    </source>
</evidence>
<name>A0A8G1EGC3_9EURY</name>
<keyword evidence="5 10" id="KW-0808">Transferase</keyword>
<keyword evidence="11" id="KW-1185">Reference proteome</keyword>
<evidence type="ECO:0000313" key="10">
    <source>
        <dbReference type="EMBL" id="QYZ79678.1"/>
    </source>
</evidence>
<comment type="catalytic activity">
    <reaction evidence="1">
        <text>(7,8-dihydropterin-6-yl)methyl diphosphate + 4-aminobenzoate = 7,8-dihydropteroate + diphosphate</text>
        <dbReference type="Rhea" id="RHEA:19949"/>
        <dbReference type="ChEBI" id="CHEBI:17836"/>
        <dbReference type="ChEBI" id="CHEBI:17839"/>
        <dbReference type="ChEBI" id="CHEBI:33019"/>
        <dbReference type="ChEBI" id="CHEBI:72950"/>
        <dbReference type="EC" id="2.5.1.15"/>
    </reaction>
</comment>
<reference evidence="10" key="2">
    <citation type="submission" date="2019-03" db="EMBL/GenBank/DDBJ databases">
        <authorList>
            <person name="Chen S.-C."/>
            <person name="Wu S.-Y."/>
            <person name="Lai M.-C."/>
        </authorList>
    </citation>
    <scope>NUCLEOTIDE SEQUENCE</scope>
    <source>
        <strain evidence="10">ML15</strain>
    </source>
</reference>
<evidence type="ECO:0000256" key="3">
    <source>
        <dbReference type="ARBA" id="ARBA00004763"/>
    </source>
</evidence>
<accession>A0A8G1EGC3</accession>